<feature type="region of interest" description="Disordered" evidence="1">
    <location>
        <begin position="170"/>
        <end position="190"/>
    </location>
</feature>
<dbReference type="KEGG" id="puo:RZN69_17130"/>
<accession>A0AAQ3L9D4</accession>
<dbReference type="Proteomes" id="UP001304300">
    <property type="component" value="Chromosome"/>
</dbReference>
<protein>
    <submittedName>
        <fullName evidence="2">Uncharacterized protein</fullName>
    </submittedName>
</protein>
<dbReference type="AlphaFoldDB" id="A0AAQ3L9D4"/>
<proteinExistence type="predicted"/>
<name>A0AAQ3L9D4_9BACT</name>
<organism evidence="2 3">
    <name type="scientific">Rubellicoccus peritrichatus</name>
    <dbReference type="NCBI Taxonomy" id="3080537"/>
    <lineage>
        <taxon>Bacteria</taxon>
        <taxon>Pseudomonadati</taxon>
        <taxon>Verrucomicrobiota</taxon>
        <taxon>Opitutia</taxon>
        <taxon>Puniceicoccales</taxon>
        <taxon>Cerasicoccaceae</taxon>
        <taxon>Rubellicoccus</taxon>
    </lineage>
</organism>
<feature type="compositionally biased region" description="Polar residues" evidence="1">
    <location>
        <begin position="170"/>
        <end position="182"/>
    </location>
</feature>
<evidence type="ECO:0000313" key="2">
    <source>
        <dbReference type="EMBL" id="WOO40344.1"/>
    </source>
</evidence>
<dbReference type="EMBL" id="CP136920">
    <property type="protein sequence ID" value="WOO40344.1"/>
    <property type="molecule type" value="Genomic_DNA"/>
</dbReference>
<keyword evidence="3" id="KW-1185">Reference proteome</keyword>
<gene>
    <name evidence="2" type="ORF">RZN69_17130</name>
</gene>
<sequence length="190" mass="21295">MIPLDDPIWQTLEGGYRVPYNPMPALERLEMAETREEEKEVFRELWDKLHHQGDVGTASYATVPHLVKIGKKKGIKSYDLPALVALVEIQRHESQNPSLPEEFKESYANALVSIPELIASSLPGDCDEYITSSVCAALAASKGQFNLARAYLEMREDVALEFLKEQTGYEPSTMNKTEQVASRNPDKPVS</sequence>
<evidence type="ECO:0000256" key="1">
    <source>
        <dbReference type="SAM" id="MobiDB-lite"/>
    </source>
</evidence>
<dbReference type="RefSeq" id="WP_317832540.1">
    <property type="nucleotide sequence ID" value="NZ_CP136920.1"/>
</dbReference>
<reference evidence="2 3" key="1">
    <citation type="submission" date="2023-10" db="EMBL/GenBank/DDBJ databases">
        <title>Rubellicoccus peritrichatus gen. nov., sp. nov., isolated from an algae of coral reef tank.</title>
        <authorList>
            <person name="Luo J."/>
        </authorList>
    </citation>
    <scope>NUCLEOTIDE SEQUENCE [LARGE SCALE GENOMIC DNA]</scope>
    <source>
        <strain evidence="2 3">CR14</strain>
    </source>
</reference>
<evidence type="ECO:0000313" key="3">
    <source>
        <dbReference type="Proteomes" id="UP001304300"/>
    </source>
</evidence>